<dbReference type="GO" id="GO:0006412">
    <property type="term" value="P:translation"/>
    <property type="evidence" value="ECO:0000318"/>
    <property type="project" value="GO_Central"/>
</dbReference>
<dbReference type="Proteomes" id="UP000006727">
    <property type="component" value="Chromosome 14"/>
</dbReference>
<evidence type="ECO:0000313" key="6">
    <source>
        <dbReference type="Proteomes" id="UP000006727"/>
    </source>
</evidence>
<dbReference type="SUPFAM" id="SSF53137">
    <property type="entry name" value="Translational machinery components"/>
    <property type="match status" value="1"/>
</dbReference>
<name>A0A2K1JIT0_PHYPA</name>
<dbReference type="AlphaFoldDB" id="A0A2K1JIT0"/>
<dbReference type="Gene3D" id="3.30.420.80">
    <property type="entry name" value="Ribosomal protein S11"/>
    <property type="match status" value="1"/>
</dbReference>
<dbReference type="EnsemblPlants" id="Pp3c14_21450V3.1">
    <property type="protein sequence ID" value="Pp3c14_21450V3.1"/>
    <property type="gene ID" value="Pp3c14_21450"/>
</dbReference>
<dbReference type="STRING" id="3218.A0A2K1JIT0"/>
<dbReference type="InterPro" id="IPR036967">
    <property type="entry name" value="Ribosomal_uS11_sf"/>
</dbReference>
<evidence type="ECO:0000313" key="4">
    <source>
        <dbReference type="EMBL" id="PNR41429.1"/>
    </source>
</evidence>
<keyword evidence="3" id="KW-0687">Ribonucleoprotein</keyword>
<dbReference type="GO" id="GO:0005840">
    <property type="term" value="C:ribosome"/>
    <property type="evidence" value="ECO:0007669"/>
    <property type="project" value="UniProtKB-KW"/>
</dbReference>
<dbReference type="PIRSF" id="PIRSF002131">
    <property type="entry name" value="Ribosomal_S11"/>
    <property type="match status" value="1"/>
</dbReference>
<evidence type="ECO:0000313" key="5">
    <source>
        <dbReference type="EnsemblPlants" id="Pp3c14_21450V3.1"/>
    </source>
</evidence>
<keyword evidence="2" id="KW-0689">Ribosomal protein</keyword>
<reference evidence="4 6" key="1">
    <citation type="journal article" date="2008" name="Science">
        <title>The Physcomitrella genome reveals evolutionary insights into the conquest of land by plants.</title>
        <authorList>
            <person name="Rensing S."/>
            <person name="Lang D."/>
            <person name="Zimmer A."/>
            <person name="Terry A."/>
            <person name="Salamov A."/>
            <person name="Shapiro H."/>
            <person name="Nishiyama T."/>
            <person name="Perroud P.-F."/>
            <person name="Lindquist E."/>
            <person name="Kamisugi Y."/>
            <person name="Tanahashi T."/>
            <person name="Sakakibara K."/>
            <person name="Fujita T."/>
            <person name="Oishi K."/>
            <person name="Shin-I T."/>
            <person name="Kuroki Y."/>
            <person name="Toyoda A."/>
            <person name="Suzuki Y."/>
            <person name="Hashimoto A."/>
            <person name="Yamaguchi K."/>
            <person name="Sugano A."/>
            <person name="Kohara Y."/>
            <person name="Fujiyama A."/>
            <person name="Anterola A."/>
            <person name="Aoki S."/>
            <person name="Ashton N."/>
            <person name="Barbazuk W.B."/>
            <person name="Barker E."/>
            <person name="Bennetzen J."/>
            <person name="Bezanilla M."/>
            <person name="Blankenship R."/>
            <person name="Cho S.H."/>
            <person name="Dutcher S."/>
            <person name="Estelle M."/>
            <person name="Fawcett J.A."/>
            <person name="Gundlach H."/>
            <person name="Hanada K."/>
            <person name="Heyl A."/>
            <person name="Hicks K.A."/>
            <person name="Hugh J."/>
            <person name="Lohr M."/>
            <person name="Mayer K."/>
            <person name="Melkozernov A."/>
            <person name="Murata T."/>
            <person name="Nelson D."/>
            <person name="Pils B."/>
            <person name="Prigge M."/>
            <person name="Reiss B."/>
            <person name="Renner T."/>
            <person name="Rombauts S."/>
            <person name="Rushton P."/>
            <person name="Sanderfoot A."/>
            <person name="Schween G."/>
            <person name="Shiu S.-H."/>
            <person name="Stueber K."/>
            <person name="Theodoulou F.L."/>
            <person name="Tu H."/>
            <person name="Van de Peer Y."/>
            <person name="Verrier P.J."/>
            <person name="Waters E."/>
            <person name="Wood A."/>
            <person name="Yang L."/>
            <person name="Cove D."/>
            <person name="Cuming A."/>
            <person name="Hasebe M."/>
            <person name="Lucas S."/>
            <person name="Mishler D.B."/>
            <person name="Reski R."/>
            <person name="Grigoriev I."/>
            <person name="Quatrano R.S."/>
            <person name="Boore J.L."/>
        </authorList>
    </citation>
    <scope>NUCLEOTIDE SEQUENCE [LARGE SCALE GENOMIC DNA]</scope>
    <source>
        <strain evidence="5 6">cv. Gransden 2004</strain>
    </source>
</reference>
<keyword evidence="6" id="KW-1185">Reference proteome</keyword>
<dbReference type="EMBL" id="ABEU02000014">
    <property type="protein sequence ID" value="PNR41429.1"/>
    <property type="molecule type" value="Genomic_DNA"/>
</dbReference>
<organism evidence="4">
    <name type="scientific">Physcomitrium patens</name>
    <name type="common">Spreading-leaved earth moss</name>
    <name type="synonym">Physcomitrella patens</name>
    <dbReference type="NCBI Taxonomy" id="3218"/>
    <lineage>
        <taxon>Eukaryota</taxon>
        <taxon>Viridiplantae</taxon>
        <taxon>Streptophyta</taxon>
        <taxon>Embryophyta</taxon>
        <taxon>Bryophyta</taxon>
        <taxon>Bryophytina</taxon>
        <taxon>Bryopsida</taxon>
        <taxon>Funariidae</taxon>
        <taxon>Funariales</taxon>
        <taxon>Funariaceae</taxon>
        <taxon>Physcomitrium</taxon>
    </lineage>
</organism>
<dbReference type="Pfam" id="PF00411">
    <property type="entry name" value="Ribosomal_S11"/>
    <property type="match status" value="1"/>
</dbReference>
<dbReference type="GO" id="GO:1990904">
    <property type="term" value="C:ribonucleoprotein complex"/>
    <property type="evidence" value="ECO:0007669"/>
    <property type="project" value="UniProtKB-KW"/>
</dbReference>
<protein>
    <submittedName>
        <fullName evidence="4 5">Uncharacterized protein</fullName>
    </submittedName>
</protein>
<evidence type="ECO:0000256" key="1">
    <source>
        <dbReference type="ARBA" id="ARBA00006194"/>
    </source>
</evidence>
<dbReference type="InterPro" id="IPR001971">
    <property type="entry name" value="Ribosomal_uS11"/>
</dbReference>
<sequence length="79" mass="9060">MTIIDYKRDTKTWSSSCSLEFKRSRPSTNFWVEVEIKGSGYEKKLSLCDLQLGGLIITKIRDITPIPHNGCQLPKKCRV</sequence>
<comment type="similarity">
    <text evidence="1">Belongs to the universal ribosomal protein uS11 family.</text>
</comment>
<gene>
    <name evidence="4" type="ORF">PHYPA_018832</name>
</gene>
<accession>A0A2K1JIT0</accession>
<dbReference type="GO" id="GO:0003735">
    <property type="term" value="F:structural constituent of ribosome"/>
    <property type="evidence" value="ECO:0000318"/>
    <property type="project" value="GO_Central"/>
</dbReference>
<evidence type="ECO:0000256" key="3">
    <source>
        <dbReference type="ARBA" id="ARBA00023274"/>
    </source>
</evidence>
<dbReference type="InParanoid" id="A0A2K1JIT0"/>
<reference evidence="5" key="3">
    <citation type="submission" date="2020-12" db="UniProtKB">
        <authorList>
            <consortium name="EnsemblPlants"/>
        </authorList>
    </citation>
    <scope>IDENTIFICATION</scope>
</reference>
<evidence type="ECO:0000256" key="2">
    <source>
        <dbReference type="ARBA" id="ARBA00022980"/>
    </source>
</evidence>
<reference evidence="4 6" key="2">
    <citation type="journal article" date="2018" name="Plant J.">
        <title>The Physcomitrella patens chromosome-scale assembly reveals moss genome structure and evolution.</title>
        <authorList>
            <person name="Lang D."/>
            <person name="Ullrich K.K."/>
            <person name="Murat F."/>
            <person name="Fuchs J."/>
            <person name="Jenkins J."/>
            <person name="Haas F.B."/>
            <person name="Piednoel M."/>
            <person name="Gundlach H."/>
            <person name="Van Bel M."/>
            <person name="Meyberg R."/>
            <person name="Vives C."/>
            <person name="Morata J."/>
            <person name="Symeonidi A."/>
            <person name="Hiss M."/>
            <person name="Muchero W."/>
            <person name="Kamisugi Y."/>
            <person name="Saleh O."/>
            <person name="Blanc G."/>
            <person name="Decker E.L."/>
            <person name="van Gessel N."/>
            <person name="Grimwood J."/>
            <person name="Hayes R.D."/>
            <person name="Graham S.W."/>
            <person name="Gunter L.E."/>
            <person name="McDaniel S.F."/>
            <person name="Hoernstein S.N.W."/>
            <person name="Larsson A."/>
            <person name="Li F.W."/>
            <person name="Perroud P.F."/>
            <person name="Phillips J."/>
            <person name="Ranjan P."/>
            <person name="Rokshar D.S."/>
            <person name="Rothfels C.J."/>
            <person name="Schneider L."/>
            <person name="Shu S."/>
            <person name="Stevenson D.W."/>
            <person name="Thummler F."/>
            <person name="Tillich M."/>
            <person name="Villarreal Aguilar J.C."/>
            <person name="Widiez T."/>
            <person name="Wong G.K."/>
            <person name="Wymore A."/>
            <person name="Zhang Y."/>
            <person name="Zimmer A.D."/>
            <person name="Quatrano R.S."/>
            <person name="Mayer K.F.X."/>
            <person name="Goodstein D."/>
            <person name="Casacuberta J.M."/>
            <person name="Vandepoele K."/>
            <person name="Reski R."/>
            <person name="Cuming A.C."/>
            <person name="Tuskan G.A."/>
            <person name="Maumus F."/>
            <person name="Salse J."/>
            <person name="Schmutz J."/>
            <person name="Rensing S.A."/>
        </authorList>
    </citation>
    <scope>NUCLEOTIDE SEQUENCE [LARGE SCALE GENOMIC DNA]</scope>
    <source>
        <strain evidence="5 6">cv. Gransden 2004</strain>
    </source>
</reference>
<dbReference type="Gramene" id="Pp3c14_21450V3.1">
    <property type="protein sequence ID" value="Pp3c14_21450V3.1"/>
    <property type="gene ID" value="Pp3c14_21450"/>
</dbReference>
<proteinExistence type="inferred from homology"/>